<evidence type="ECO:0000313" key="8">
    <source>
        <dbReference type="EMBL" id="XBG31071.1"/>
    </source>
</evidence>
<dbReference type="PANTHER" id="PTHR43840">
    <property type="entry name" value="MITOCHONDRIAL METAL TRANSPORTER 1-RELATED"/>
    <property type="match status" value="1"/>
</dbReference>
<protein>
    <submittedName>
        <fullName evidence="8">Cation transporter</fullName>
    </submittedName>
</protein>
<dbReference type="InterPro" id="IPR027469">
    <property type="entry name" value="Cation_efflux_TMD_sf"/>
</dbReference>
<evidence type="ECO:0000256" key="6">
    <source>
        <dbReference type="SAM" id="Phobius"/>
    </source>
</evidence>
<dbReference type="AlphaFoldDB" id="A0AAU7BEX4"/>
<comment type="subcellular location">
    <subcellularLocation>
        <location evidence="1">Membrane</location>
        <topology evidence="1">Multi-pass membrane protein</topology>
    </subcellularLocation>
</comment>
<evidence type="ECO:0000256" key="1">
    <source>
        <dbReference type="ARBA" id="ARBA00004141"/>
    </source>
</evidence>
<dbReference type="EMBL" id="CP157179">
    <property type="protein sequence ID" value="XBG31071.1"/>
    <property type="molecule type" value="Genomic_DNA"/>
</dbReference>
<dbReference type="GO" id="GO:0006882">
    <property type="term" value="P:intracellular zinc ion homeostasis"/>
    <property type="evidence" value="ECO:0007669"/>
    <property type="project" value="TreeGrafter"/>
</dbReference>
<dbReference type="InterPro" id="IPR058533">
    <property type="entry name" value="Cation_efflux_TM"/>
</dbReference>
<sequence>MPNPTRSTFFDITSEQGLLRTSIAATLFIATIGIAFGLASGSFSIVFDGVYSLVDASMSGLSLVVVKLITSHTTSVQMSRKLRERFTMGFWHLEPMVLALNGILLGGVAIYALINAVSSLLQGGRHLEFGIAMVYAALTVITCVTIAVIEARANRKLKSDFVRMDVKGWVMSASITAALLIAFCFGYAVQGTSLEWVSPYIDPAVLALVCLVIVPLPMSVVRQALSEIFLVTPGDLKLHVDEVAKAFVARHGLQSYRAYVAKVGRSREIELYFIMPKTMAAKTIDEWDAWRNDEIGDAVGGEGPDRWLTVVFTGDPEWAE</sequence>
<keyword evidence="5 6" id="KW-0472">Membrane</keyword>
<name>A0AAU7BEX4_9PSED</name>
<organism evidence="8">
    <name type="scientific">Pseudomonas sp. 13.2</name>
    <dbReference type="NCBI Taxonomy" id="3144665"/>
    <lineage>
        <taxon>Bacteria</taxon>
        <taxon>Pseudomonadati</taxon>
        <taxon>Pseudomonadota</taxon>
        <taxon>Gammaproteobacteria</taxon>
        <taxon>Pseudomonadales</taxon>
        <taxon>Pseudomonadaceae</taxon>
        <taxon>Pseudomonas</taxon>
    </lineage>
</organism>
<keyword evidence="3 6" id="KW-0812">Transmembrane</keyword>
<feature type="transmembrane region" description="Helical" evidence="6">
    <location>
        <begin position="90"/>
        <end position="114"/>
    </location>
</feature>
<feature type="transmembrane region" description="Helical" evidence="6">
    <location>
        <begin position="169"/>
        <end position="188"/>
    </location>
</feature>
<evidence type="ECO:0000256" key="4">
    <source>
        <dbReference type="ARBA" id="ARBA00022989"/>
    </source>
</evidence>
<evidence type="ECO:0000256" key="2">
    <source>
        <dbReference type="ARBA" id="ARBA00022448"/>
    </source>
</evidence>
<dbReference type="GO" id="GO:0005886">
    <property type="term" value="C:plasma membrane"/>
    <property type="evidence" value="ECO:0007669"/>
    <property type="project" value="TreeGrafter"/>
</dbReference>
<dbReference type="Gene3D" id="1.20.1510.10">
    <property type="entry name" value="Cation efflux protein transmembrane domain"/>
    <property type="match status" value="1"/>
</dbReference>
<dbReference type="GO" id="GO:0015093">
    <property type="term" value="F:ferrous iron transmembrane transporter activity"/>
    <property type="evidence" value="ECO:0007669"/>
    <property type="project" value="TreeGrafter"/>
</dbReference>
<dbReference type="GO" id="GO:0015086">
    <property type="term" value="F:cadmium ion transmembrane transporter activity"/>
    <property type="evidence" value="ECO:0007669"/>
    <property type="project" value="TreeGrafter"/>
</dbReference>
<feature type="transmembrane region" description="Helical" evidence="6">
    <location>
        <begin position="21"/>
        <end position="43"/>
    </location>
</feature>
<reference evidence="8" key="1">
    <citation type="journal article" date="2019" name="Microbiol. Resour. Announc.">
        <title>Draft Genome Sequences of Five Environmental Bacterial Isolates That Degrade Polyethylene Terephthalate Plastic.</title>
        <authorList>
            <person name="Leon-Zayas R."/>
            <person name="Roberts C."/>
            <person name="Vague M."/>
            <person name="Mellies J.L."/>
        </authorList>
    </citation>
    <scope>NUCLEOTIDE SEQUENCE</scope>
    <source>
        <strain evidence="8">13.2</strain>
    </source>
</reference>
<keyword evidence="4 6" id="KW-1133">Transmembrane helix</keyword>
<reference evidence="8" key="2">
    <citation type="submission" date="2024-05" db="EMBL/GenBank/DDBJ databases">
        <authorList>
            <person name="Mellies J."/>
            <person name="Newton I."/>
        </authorList>
    </citation>
    <scope>NUCLEOTIDE SEQUENCE</scope>
    <source>
        <strain evidence="8">13.2</strain>
    </source>
</reference>
<evidence type="ECO:0000259" key="7">
    <source>
        <dbReference type="Pfam" id="PF01545"/>
    </source>
</evidence>
<evidence type="ECO:0000256" key="5">
    <source>
        <dbReference type="ARBA" id="ARBA00023136"/>
    </source>
</evidence>
<dbReference type="SUPFAM" id="SSF161111">
    <property type="entry name" value="Cation efflux protein transmembrane domain-like"/>
    <property type="match status" value="1"/>
</dbReference>
<dbReference type="GO" id="GO:0015341">
    <property type="term" value="F:zinc efflux antiporter activity"/>
    <property type="evidence" value="ECO:0007669"/>
    <property type="project" value="TreeGrafter"/>
</dbReference>
<gene>
    <name evidence="8" type="ORF">ABH853_21860</name>
</gene>
<dbReference type="InterPro" id="IPR050291">
    <property type="entry name" value="CDF_Transporter"/>
</dbReference>
<proteinExistence type="predicted"/>
<feature type="transmembrane region" description="Helical" evidence="6">
    <location>
        <begin position="200"/>
        <end position="221"/>
    </location>
</feature>
<dbReference type="PANTHER" id="PTHR43840:SF15">
    <property type="entry name" value="MITOCHONDRIAL METAL TRANSPORTER 1-RELATED"/>
    <property type="match status" value="1"/>
</dbReference>
<feature type="transmembrane region" description="Helical" evidence="6">
    <location>
        <begin position="129"/>
        <end position="149"/>
    </location>
</feature>
<accession>A0AAU7BEX4</accession>
<evidence type="ECO:0000256" key="3">
    <source>
        <dbReference type="ARBA" id="ARBA00022692"/>
    </source>
</evidence>
<keyword evidence="2" id="KW-0813">Transport</keyword>
<feature type="transmembrane region" description="Helical" evidence="6">
    <location>
        <begin position="49"/>
        <end position="69"/>
    </location>
</feature>
<feature type="domain" description="Cation efflux protein transmembrane" evidence="7">
    <location>
        <begin position="21"/>
        <end position="228"/>
    </location>
</feature>
<dbReference type="Pfam" id="PF01545">
    <property type="entry name" value="Cation_efflux"/>
    <property type="match status" value="1"/>
</dbReference>